<name>A0ABU7VW60_9BACL</name>
<proteinExistence type="predicted"/>
<comment type="caution">
    <text evidence="1">The sequence shown here is derived from an EMBL/GenBank/DDBJ whole genome shotgun (WGS) entry which is preliminary data.</text>
</comment>
<keyword evidence="2" id="KW-1185">Reference proteome</keyword>
<organism evidence="1 2">
    <name type="scientific">Paenibacillus haidiansis</name>
    <dbReference type="NCBI Taxonomy" id="1574488"/>
    <lineage>
        <taxon>Bacteria</taxon>
        <taxon>Bacillati</taxon>
        <taxon>Bacillota</taxon>
        <taxon>Bacilli</taxon>
        <taxon>Bacillales</taxon>
        <taxon>Paenibacillaceae</taxon>
        <taxon>Paenibacillus</taxon>
    </lineage>
</organism>
<dbReference type="RefSeq" id="WP_331848158.1">
    <property type="nucleotide sequence ID" value="NZ_JAZHPZ010000011.1"/>
</dbReference>
<dbReference type="Proteomes" id="UP001306950">
    <property type="component" value="Unassembled WGS sequence"/>
</dbReference>
<gene>
    <name evidence="1" type="ORF">V3851_19120</name>
</gene>
<evidence type="ECO:0000313" key="1">
    <source>
        <dbReference type="EMBL" id="MEF2967946.1"/>
    </source>
</evidence>
<protein>
    <submittedName>
        <fullName evidence="1">Uncharacterized protein</fullName>
    </submittedName>
</protein>
<evidence type="ECO:0000313" key="2">
    <source>
        <dbReference type="Proteomes" id="UP001306950"/>
    </source>
</evidence>
<dbReference type="EMBL" id="JAZHPZ010000011">
    <property type="protein sequence ID" value="MEF2967946.1"/>
    <property type="molecule type" value="Genomic_DNA"/>
</dbReference>
<accession>A0ABU7VW60</accession>
<sequence>MPNFLVDSQEDQNAATAGSISIPASTTPALFGSVVLDTSGAGTTLQVHFSATVTLSATITILAPVTITIVRTIGAVATTVYTATTSLPIGTLLLTTDVFTISGIDVPPAADSITYEAFVSIPAGLAVIPTRVGPESFQVTAYSDTPAPVI</sequence>
<reference evidence="1 2" key="1">
    <citation type="submission" date="2024-02" db="EMBL/GenBank/DDBJ databases">
        <title>A nitrogen-fixing paenibacillus bacterium.</title>
        <authorList>
            <person name="Zhang W.L."/>
            <person name="Chen S.F."/>
        </authorList>
    </citation>
    <scope>NUCLEOTIDE SEQUENCE [LARGE SCALE GENOMIC DNA]</scope>
    <source>
        <strain evidence="1 2">M1</strain>
    </source>
</reference>